<accession>A0A1M6JAV5</accession>
<dbReference type="Proteomes" id="UP000184386">
    <property type="component" value="Unassembled WGS sequence"/>
</dbReference>
<gene>
    <name evidence="8" type="ORF">SAMN02745136_00002</name>
</gene>
<feature type="transmembrane region" description="Helical" evidence="7">
    <location>
        <begin position="208"/>
        <end position="228"/>
    </location>
</feature>
<evidence type="ECO:0000313" key="8">
    <source>
        <dbReference type="EMBL" id="SHJ43780.1"/>
    </source>
</evidence>
<evidence type="ECO:0000256" key="7">
    <source>
        <dbReference type="SAM" id="Phobius"/>
    </source>
</evidence>
<feature type="transmembrane region" description="Helical" evidence="7">
    <location>
        <begin position="180"/>
        <end position="201"/>
    </location>
</feature>
<dbReference type="Pfam" id="PF01554">
    <property type="entry name" value="MatE"/>
    <property type="match status" value="1"/>
</dbReference>
<proteinExistence type="predicted"/>
<dbReference type="GO" id="GO:0042910">
    <property type="term" value="F:xenobiotic transmembrane transporter activity"/>
    <property type="evidence" value="ECO:0007669"/>
    <property type="project" value="InterPro"/>
</dbReference>
<dbReference type="GO" id="GO:0005886">
    <property type="term" value="C:plasma membrane"/>
    <property type="evidence" value="ECO:0007669"/>
    <property type="project" value="UniProtKB-SubCell"/>
</dbReference>
<feature type="transmembrane region" description="Helical" evidence="7">
    <location>
        <begin position="12"/>
        <end position="36"/>
    </location>
</feature>
<evidence type="ECO:0000256" key="6">
    <source>
        <dbReference type="ARBA" id="ARBA00023136"/>
    </source>
</evidence>
<feature type="transmembrane region" description="Helical" evidence="7">
    <location>
        <begin position="140"/>
        <end position="160"/>
    </location>
</feature>
<dbReference type="OrthoDB" id="9776324at2"/>
<dbReference type="PANTHER" id="PTHR43549:SF2">
    <property type="entry name" value="MULTIDRUG RESISTANCE PROTEIN NORM-RELATED"/>
    <property type="match status" value="1"/>
</dbReference>
<organism evidence="8 9">
    <name type="scientific">Anaerocolumna jejuensis DSM 15929</name>
    <dbReference type="NCBI Taxonomy" id="1121322"/>
    <lineage>
        <taxon>Bacteria</taxon>
        <taxon>Bacillati</taxon>
        <taxon>Bacillota</taxon>
        <taxon>Clostridia</taxon>
        <taxon>Lachnospirales</taxon>
        <taxon>Lachnospiraceae</taxon>
        <taxon>Anaerocolumna</taxon>
    </lineage>
</organism>
<evidence type="ECO:0000256" key="4">
    <source>
        <dbReference type="ARBA" id="ARBA00022692"/>
    </source>
</evidence>
<keyword evidence="5 7" id="KW-1133">Transmembrane helix</keyword>
<feature type="transmembrane region" description="Helical" evidence="7">
    <location>
        <begin position="106"/>
        <end position="128"/>
    </location>
</feature>
<keyword evidence="4 7" id="KW-0812">Transmembrane</keyword>
<dbReference type="RefSeq" id="WP_073271528.1">
    <property type="nucleotide sequence ID" value="NZ_FRAC01000006.1"/>
</dbReference>
<keyword evidence="3" id="KW-1003">Cell membrane</keyword>
<keyword evidence="2" id="KW-0813">Transport</keyword>
<feature type="transmembrane region" description="Helical" evidence="7">
    <location>
        <begin position="79"/>
        <end position="100"/>
    </location>
</feature>
<dbReference type="PANTHER" id="PTHR43549">
    <property type="entry name" value="MULTIDRUG RESISTANCE PROTEIN YPNP-RELATED"/>
    <property type="match status" value="1"/>
</dbReference>
<keyword evidence="6 7" id="KW-0472">Membrane</keyword>
<keyword evidence="9" id="KW-1185">Reference proteome</keyword>
<dbReference type="STRING" id="1121322.SAMN02745136_00002"/>
<reference evidence="8 9" key="1">
    <citation type="submission" date="2016-11" db="EMBL/GenBank/DDBJ databases">
        <authorList>
            <person name="Jaros S."/>
            <person name="Januszkiewicz K."/>
            <person name="Wedrychowicz H."/>
        </authorList>
    </citation>
    <scope>NUCLEOTIDE SEQUENCE [LARGE SCALE GENOMIC DNA]</scope>
    <source>
        <strain evidence="8 9">DSM 15929</strain>
    </source>
</reference>
<dbReference type="AlphaFoldDB" id="A0A1M6JAV5"/>
<evidence type="ECO:0000256" key="3">
    <source>
        <dbReference type="ARBA" id="ARBA00022475"/>
    </source>
</evidence>
<name>A0A1M6JAV5_9FIRM</name>
<dbReference type="InterPro" id="IPR052031">
    <property type="entry name" value="Membrane_Transporter-Flippase"/>
</dbReference>
<comment type="subcellular location">
    <subcellularLocation>
        <location evidence="1">Cell membrane</location>
        <topology evidence="1">Multi-pass membrane protein</topology>
    </subcellularLocation>
</comment>
<dbReference type="InterPro" id="IPR002528">
    <property type="entry name" value="MATE_fam"/>
</dbReference>
<evidence type="ECO:0000256" key="1">
    <source>
        <dbReference type="ARBA" id="ARBA00004651"/>
    </source>
</evidence>
<feature type="transmembrane region" description="Helical" evidence="7">
    <location>
        <begin position="240"/>
        <end position="261"/>
    </location>
</feature>
<evidence type="ECO:0000313" key="9">
    <source>
        <dbReference type="Proteomes" id="UP000184386"/>
    </source>
</evidence>
<protein>
    <submittedName>
        <fullName evidence="8">Putative efflux protein, MATE family</fullName>
    </submittedName>
</protein>
<sequence length="291" mass="31373">MVAVLGPGPIPALSLNGAAIASFIATGTAVIPGFIYTKHKYKKEPLNPTAWEFDGHTVLEILKIGLPSFIQQMLVSMGYAFIIVFVNRYGAAATAAFGIASRIDSLVAMPAMAVMMAVSAMTAQNIGAGKLQRIKEIMKYGIIINIPVILIISVLCILIPQDIMRIFVGEGDVIQTGAAYLKIVGPGYLFFTVFYVSNGIINGAGKTITTMVISFISLCLIRIPLAGYLSQHSALGLNGIWLAIVISFAATTLNSLLYNFFGNWKKDMHLSSTDVYPCRQEDTVPSLKNQD</sequence>
<evidence type="ECO:0000256" key="5">
    <source>
        <dbReference type="ARBA" id="ARBA00022989"/>
    </source>
</evidence>
<dbReference type="GO" id="GO:0015297">
    <property type="term" value="F:antiporter activity"/>
    <property type="evidence" value="ECO:0007669"/>
    <property type="project" value="InterPro"/>
</dbReference>
<dbReference type="EMBL" id="FRAC01000006">
    <property type="protein sequence ID" value="SHJ43780.1"/>
    <property type="molecule type" value="Genomic_DNA"/>
</dbReference>
<evidence type="ECO:0000256" key="2">
    <source>
        <dbReference type="ARBA" id="ARBA00022448"/>
    </source>
</evidence>